<dbReference type="InterPro" id="IPR018062">
    <property type="entry name" value="HTH_AraC-typ_CS"/>
</dbReference>
<keyword evidence="2" id="KW-0238">DNA-binding</keyword>
<dbReference type="Pfam" id="PF02311">
    <property type="entry name" value="AraC_binding"/>
    <property type="match status" value="1"/>
</dbReference>
<sequence>MKKQPIRKKDGFEDQKSIIVPRNVLAKQCIGNEIINNLYITNIGYYPKAQNHYRKRINGAEQHILIYCFEGKGNVCLEQVNYPVEAGNFIVIPKKKEHVYEADPVLPWTIYWFHFSGPGADLLVSQMQNPKAYGGFSEERNTLFNTIYSRLERGFSREHMIYANLCFHQYIGEFIYADKHLANDRELVPDKVEETIDLMRNNIEKMMSLKEMALAVCLSPSHLSAIFKKKTGTSPIDYFNQLKIQKTTQYLLFTNLRINEIAQKIGINDPYYFSRLFSNVMGISPKQYRDNRFS</sequence>
<dbReference type="PANTHER" id="PTHR43280">
    <property type="entry name" value="ARAC-FAMILY TRANSCRIPTIONAL REGULATOR"/>
    <property type="match status" value="1"/>
</dbReference>
<keyword evidence="1" id="KW-0805">Transcription regulation</keyword>
<dbReference type="SUPFAM" id="SSF46689">
    <property type="entry name" value="Homeodomain-like"/>
    <property type="match status" value="2"/>
</dbReference>
<name>A0A1G6MZJ4_9SPHI</name>
<evidence type="ECO:0000256" key="1">
    <source>
        <dbReference type="ARBA" id="ARBA00023015"/>
    </source>
</evidence>
<dbReference type="SUPFAM" id="SSF51215">
    <property type="entry name" value="Regulatory protein AraC"/>
    <property type="match status" value="1"/>
</dbReference>
<proteinExistence type="predicted"/>
<keyword evidence="3" id="KW-0804">Transcription</keyword>
<keyword evidence="6" id="KW-1185">Reference proteome</keyword>
<dbReference type="InterPro" id="IPR003313">
    <property type="entry name" value="AraC-bd"/>
</dbReference>
<dbReference type="Proteomes" id="UP000199455">
    <property type="component" value="Unassembled WGS sequence"/>
</dbReference>
<evidence type="ECO:0000259" key="4">
    <source>
        <dbReference type="PROSITE" id="PS01124"/>
    </source>
</evidence>
<feature type="domain" description="HTH araC/xylS-type" evidence="4">
    <location>
        <begin position="193"/>
        <end position="291"/>
    </location>
</feature>
<evidence type="ECO:0000313" key="5">
    <source>
        <dbReference type="EMBL" id="SDC60664.1"/>
    </source>
</evidence>
<dbReference type="RefSeq" id="WP_090765982.1">
    <property type="nucleotide sequence ID" value="NZ_FMZH01000002.1"/>
</dbReference>
<dbReference type="InterPro" id="IPR037923">
    <property type="entry name" value="HTH-like"/>
</dbReference>
<evidence type="ECO:0000256" key="3">
    <source>
        <dbReference type="ARBA" id="ARBA00023163"/>
    </source>
</evidence>
<dbReference type="PANTHER" id="PTHR43280:SF30">
    <property type="entry name" value="MMSAB OPERON REGULATORY PROTEIN"/>
    <property type="match status" value="1"/>
</dbReference>
<dbReference type="SMART" id="SM00342">
    <property type="entry name" value="HTH_ARAC"/>
    <property type="match status" value="1"/>
</dbReference>
<dbReference type="PRINTS" id="PR00032">
    <property type="entry name" value="HTHARAC"/>
</dbReference>
<dbReference type="Gene3D" id="1.10.10.60">
    <property type="entry name" value="Homeodomain-like"/>
    <property type="match status" value="2"/>
</dbReference>
<dbReference type="PROSITE" id="PS01124">
    <property type="entry name" value="HTH_ARAC_FAMILY_2"/>
    <property type="match status" value="1"/>
</dbReference>
<dbReference type="PROSITE" id="PS00041">
    <property type="entry name" value="HTH_ARAC_FAMILY_1"/>
    <property type="match status" value="1"/>
</dbReference>
<reference evidence="6" key="1">
    <citation type="submission" date="2016-10" db="EMBL/GenBank/DDBJ databases">
        <authorList>
            <person name="Varghese N."/>
            <person name="Submissions S."/>
        </authorList>
    </citation>
    <scope>NUCLEOTIDE SEQUENCE [LARGE SCALE GENOMIC DNA]</scope>
    <source>
        <strain evidence="6">DSM 18609</strain>
    </source>
</reference>
<gene>
    <name evidence="5" type="ORF">SAMN04488024_102506</name>
</gene>
<dbReference type="GO" id="GO:0043565">
    <property type="term" value="F:sequence-specific DNA binding"/>
    <property type="evidence" value="ECO:0007669"/>
    <property type="project" value="InterPro"/>
</dbReference>
<dbReference type="AlphaFoldDB" id="A0A1G6MZJ4"/>
<dbReference type="InterPro" id="IPR009057">
    <property type="entry name" value="Homeodomain-like_sf"/>
</dbReference>
<dbReference type="Pfam" id="PF12833">
    <property type="entry name" value="HTH_18"/>
    <property type="match status" value="1"/>
</dbReference>
<dbReference type="GO" id="GO:0003700">
    <property type="term" value="F:DNA-binding transcription factor activity"/>
    <property type="evidence" value="ECO:0007669"/>
    <property type="project" value="InterPro"/>
</dbReference>
<dbReference type="InterPro" id="IPR020449">
    <property type="entry name" value="Tscrpt_reg_AraC-type_HTH"/>
</dbReference>
<dbReference type="Gene3D" id="2.60.120.280">
    <property type="entry name" value="Regulatory protein AraC"/>
    <property type="match status" value="1"/>
</dbReference>
<dbReference type="CDD" id="cd06986">
    <property type="entry name" value="cupin_MmsR-like_N"/>
    <property type="match status" value="1"/>
</dbReference>
<accession>A0A1G6MZJ4</accession>
<evidence type="ECO:0000256" key="2">
    <source>
        <dbReference type="ARBA" id="ARBA00023125"/>
    </source>
</evidence>
<protein>
    <submittedName>
        <fullName evidence="5">AraC-like ligand binding domain-containing protein</fullName>
    </submittedName>
</protein>
<evidence type="ECO:0000313" key="6">
    <source>
        <dbReference type="Proteomes" id="UP000199455"/>
    </source>
</evidence>
<dbReference type="STRING" id="390242.SAMN04488024_102506"/>
<dbReference type="InterPro" id="IPR018060">
    <property type="entry name" value="HTH_AraC"/>
</dbReference>
<dbReference type="EMBL" id="FMZH01000002">
    <property type="protein sequence ID" value="SDC60664.1"/>
    <property type="molecule type" value="Genomic_DNA"/>
</dbReference>
<organism evidence="5 6">
    <name type="scientific">Pedobacter soli</name>
    <dbReference type="NCBI Taxonomy" id="390242"/>
    <lineage>
        <taxon>Bacteria</taxon>
        <taxon>Pseudomonadati</taxon>
        <taxon>Bacteroidota</taxon>
        <taxon>Sphingobacteriia</taxon>
        <taxon>Sphingobacteriales</taxon>
        <taxon>Sphingobacteriaceae</taxon>
        <taxon>Pedobacter</taxon>
    </lineage>
</organism>